<name>A0AA38HYY9_9CUCU</name>
<dbReference type="GO" id="GO:0046923">
    <property type="term" value="F:ER retention sequence binding"/>
    <property type="evidence" value="ECO:0007669"/>
    <property type="project" value="InterPro"/>
</dbReference>
<evidence type="ECO:0000256" key="5">
    <source>
        <dbReference type="ARBA" id="ARBA00022824"/>
    </source>
</evidence>
<evidence type="ECO:0008006" key="14">
    <source>
        <dbReference type="Google" id="ProtNLM"/>
    </source>
</evidence>
<proteinExistence type="inferred from homology"/>
<evidence type="ECO:0000313" key="13">
    <source>
        <dbReference type="Proteomes" id="UP001168821"/>
    </source>
</evidence>
<feature type="transmembrane region" description="Helical" evidence="11">
    <location>
        <begin position="148"/>
        <end position="168"/>
    </location>
</feature>
<keyword evidence="5" id="KW-0256">Endoplasmic reticulum</keyword>
<dbReference type="AlphaFoldDB" id="A0AA38HYY9"/>
<feature type="transmembrane region" description="Helical" evidence="11">
    <location>
        <begin position="188"/>
        <end position="206"/>
    </location>
</feature>
<dbReference type="GO" id="GO:0005789">
    <property type="term" value="C:endoplasmic reticulum membrane"/>
    <property type="evidence" value="ECO:0007669"/>
    <property type="project" value="UniProtKB-SubCell"/>
</dbReference>
<keyword evidence="10" id="KW-0675">Receptor</keyword>
<feature type="transmembrane region" description="Helical" evidence="11">
    <location>
        <begin position="6"/>
        <end position="26"/>
    </location>
</feature>
<feature type="transmembrane region" description="Helical" evidence="11">
    <location>
        <begin position="94"/>
        <end position="112"/>
    </location>
</feature>
<organism evidence="12 13">
    <name type="scientific">Zophobas morio</name>
    <dbReference type="NCBI Taxonomy" id="2755281"/>
    <lineage>
        <taxon>Eukaryota</taxon>
        <taxon>Metazoa</taxon>
        <taxon>Ecdysozoa</taxon>
        <taxon>Arthropoda</taxon>
        <taxon>Hexapoda</taxon>
        <taxon>Insecta</taxon>
        <taxon>Pterygota</taxon>
        <taxon>Neoptera</taxon>
        <taxon>Endopterygota</taxon>
        <taxon>Coleoptera</taxon>
        <taxon>Polyphaga</taxon>
        <taxon>Cucujiformia</taxon>
        <taxon>Tenebrionidae</taxon>
        <taxon>Zophobas</taxon>
    </lineage>
</organism>
<feature type="transmembrane region" description="Helical" evidence="11">
    <location>
        <begin position="65"/>
        <end position="82"/>
    </location>
</feature>
<dbReference type="PANTHER" id="PTHR10585">
    <property type="entry name" value="ER LUMEN PROTEIN RETAINING RECEPTOR"/>
    <property type="match status" value="1"/>
</dbReference>
<keyword evidence="4 11" id="KW-0812">Transmembrane</keyword>
<keyword evidence="6" id="KW-0931">ER-Golgi transport</keyword>
<evidence type="ECO:0000256" key="1">
    <source>
        <dbReference type="ARBA" id="ARBA00004477"/>
    </source>
</evidence>
<evidence type="ECO:0000256" key="11">
    <source>
        <dbReference type="SAM" id="Phobius"/>
    </source>
</evidence>
<feature type="transmembrane region" description="Helical" evidence="11">
    <location>
        <begin position="38"/>
        <end position="59"/>
    </location>
</feature>
<evidence type="ECO:0000256" key="4">
    <source>
        <dbReference type="ARBA" id="ARBA00022692"/>
    </source>
</evidence>
<evidence type="ECO:0000256" key="2">
    <source>
        <dbReference type="ARBA" id="ARBA00010120"/>
    </source>
</evidence>
<evidence type="ECO:0000256" key="9">
    <source>
        <dbReference type="ARBA" id="ARBA00023136"/>
    </source>
</evidence>
<accession>A0AA38HYY9</accession>
<dbReference type="Proteomes" id="UP001168821">
    <property type="component" value="Unassembled WGS sequence"/>
</dbReference>
<evidence type="ECO:0000256" key="10">
    <source>
        <dbReference type="ARBA" id="ARBA00023170"/>
    </source>
</evidence>
<dbReference type="InterPro" id="IPR000133">
    <property type="entry name" value="ER_ret_rcpt"/>
</dbReference>
<evidence type="ECO:0000256" key="7">
    <source>
        <dbReference type="ARBA" id="ARBA00022927"/>
    </source>
</evidence>
<reference evidence="12" key="1">
    <citation type="journal article" date="2023" name="G3 (Bethesda)">
        <title>Whole genome assemblies of Zophobas morio and Tenebrio molitor.</title>
        <authorList>
            <person name="Kaur S."/>
            <person name="Stinson S.A."/>
            <person name="diCenzo G.C."/>
        </authorList>
    </citation>
    <scope>NUCLEOTIDE SEQUENCE</scope>
    <source>
        <strain evidence="12">QUZm001</strain>
    </source>
</reference>
<comment type="subcellular location">
    <subcellularLocation>
        <location evidence="1">Endoplasmic reticulum membrane</location>
        <topology evidence="1">Multi-pass membrane protein</topology>
    </subcellularLocation>
</comment>
<comment type="similarity">
    <text evidence="2">Belongs to the ERD2 family.</text>
</comment>
<dbReference type="GO" id="GO:0006621">
    <property type="term" value="P:protein retention in ER lumen"/>
    <property type="evidence" value="ECO:0007669"/>
    <property type="project" value="InterPro"/>
</dbReference>
<keyword evidence="13" id="KW-1185">Reference proteome</keyword>
<sequence length="270" mass="31115">MNGYRFSGDMIHLFALVLLLFKLWIYKSAAGISGKMQILLALVFTARYLDLFTNFVSAYNTEMKILYICLVYSTVLLIYTRFRKTYESHLDTLQIGFVIFATLCLALVYNYDFTVVEVFWAFSQYLEAVAAWPQFFMIKKTKQVKTAVFVYLTALGLYRLMYIANWGYRYYLTDRYELLSVVPGGIQVLQFLVFWVLCLTKVVTITSDKMSWFAKNLTQSDTNGIFVIQVPGGFDPKDAKLALIDHCEDADQEAVATLTQKQEMPTVHNT</sequence>
<dbReference type="Pfam" id="PF00810">
    <property type="entry name" value="ER_lumen_recept"/>
    <property type="match status" value="1"/>
</dbReference>
<evidence type="ECO:0000256" key="6">
    <source>
        <dbReference type="ARBA" id="ARBA00022892"/>
    </source>
</evidence>
<dbReference type="EMBL" id="JALNTZ010000007">
    <property type="protein sequence ID" value="KAJ3644952.1"/>
    <property type="molecule type" value="Genomic_DNA"/>
</dbReference>
<evidence type="ECO:0000313" key="12">
    <source>
        <dbReference type="EMBL" id="KAJ3644952.1"/>
    </source>
</evidence>
<dbReference type="GO" id="GO:0016192">
    <property type="term" value="P:vesicle-mediated transport"/>
    <property type="evidence" value="ECO:0007669"/>
    <property type="project" value="UniProtKB-KW"/>
</dbReference>
<dbReference type="PRINTS" id="PR00660">
    <property type="entry name" value="ERLUMENR"/>
</dbReference>
<comment type="caution">
    <text evidence="12">The sequence shown here is derived from an EMBL/GenBank/DDBJ whole genome shotgun (WGS) entry which is preliminary data.</text>
</comment>
<keyword evidence="8 11" id="KW-1133">Transmembrane helix</keyword>
<dbReference type="GO" id="GO:0015031">
    <property type="term" value="P:protein transport"/>
    <property type="evidence" value="ECO:0007669"/>
    <property type="project" value="UniProtKB-KW"/>
</dbReference>
<gene>
    <name evidence="12" type="ORF">Zmor_022648</name>
</gene>
<protein>
    <recommendedName>
        <fullName evidence="14">ER lumen protein-retaining receptor</fullName>
    </recommendedName>
</protein>
<keyword evidence="7" id="KW-0653">Protein transport</keyword>
<evidence type="ECO:0000256" key="8">
    <source>
        <dbReference type="ARBA" id="ARBA00022989"/>
    </source>
</evidence>
<keyword evidence="3" id="KW-0813">Transport</keyword>
<evidence type="ECO:0000256" key="3">
    <source>
        <dbReference type="ARBA" id="ARBA00022448"/>
    </source>
</evidence>
<keyword evidence="9 11" id="KW-0472">Membrane</keyword>